<dbReference type="InterPro" id="IPR001584">
    <property type="entry name" value="Integrase_cat-core"/>
</dbReference>
<dbReference type="PANTHER" id="PTHR47331:SF2">
    <property type="match status" value="1"/>
</dbReference>
<sequence length="117" mass="13654">MPKLLLSDNGTQFHAADSVFKKLQRNKVIQDTLGDKEVQWLFNPARASHIGGVFERIIQLVRVEIRKMSSGTKLTLQESKVQLLEVQRSLNPIRDEGSNFMSIFFYLYFFFAFWSKH</sequence>
<gene>
    <name evidence="3" type="ORF">MNOR_LOCUS27480</name>
</gene>
<feature type="transmembrane region" description="Helical" evidence="1">
    <location>
        <begin position="97"/>
        <end position="114"/>
    </location>
</feature>
<keyword evidence="1" id="KW-0472">Membrane</keyword>
<dbReference type="InterPro" id="IPR036397">
    <property type="entry name" value="RNaseH_sf"/>
</dbReference>
<dbReference type="PANTHER" id="PTHR47331">
    <property type="entry name" value="PHD-TYPE DOMAIN-CONTAINING PROTEIN"/>
    <property type="match status" value="1"/>
</dbReference>
<comment type="caution">
    <text evidence="3">The sequence shown here is derived from an EMBL/GenBank/DDBJ whole genome shotgun (WGS) entry which is preliminary data.</text>
</comment>
<evidence type="ECO:0000313" key="3">
    <source>
        <dbReference type="EMBL" id="CAL4134824.1"/>
    </source>
</evidence>
<feature type="domain" description="Integrase catalytic" evidence="2">
    <location>
        <begin position="1"/>
        <end position="91"/>
    </location>
</feature>
<dbReference type="Proteomes" id="UP001497623">
    <property type="component" value="Unassembled WGS sequence"/>
</dbReference>
<dbReference type="GO" id="GO:0003676">
    <property type="term" value="F:nucleic acid binding"/>
    <property type="evidence" value="ECO:0007669"/>
    <property type="project" value="InterPro"/>
</dbReference>
<dbReference type="AlphaFoldDB" id="A0AAV2RRP1"/>
<organism evidence="3 4">
    <name type="scientific">Meganyctiphanes norvegica</name>
    <name type="common">Northern krill</name>
    <name type="synonym">Thysanopoda norvegica</name>
    <dbReference type="NCBI Taxonomy" id="48144"/>
    <lineage>
        <taxon>Eukaryota</taxon>
        <taxon>Metazoa</taxon>
        <taxon>Ecdysozoa</taxon>
        <taxon>Arthropoda</taxon>
        <taxon>Crustacea</taxon>
        <taxon>Multicrustacea</taxon>
        <taxon>Malacostraca</taxon>
        <taxon>Eumalacostraca</taxon>
        <taxon>Eucarida</taxon>
        <taxon>Euphausiacea</taxon>
        <taxon>Euphausiidae</taxon>
        <taxon>Meganyctiphanes</taxon>
    </lineage>
</organism>
<dbReference type="EMBL" id="CAXKWB010028965">
    <property type="protein sequence ID" value="CAL4134824.1"/>
    <property type="molecule type" value="Genomic_DNA"/>
</dbReference>
<evidence type="ECO:0000256" key="1">
    <source>
        <dbReference type="SAM" id="Phobius"/>
    </source>
</evidence>
<reference evidence="3 4" key="1">
    <citation type="submission" date="2024-05" db="EMBL/GenBank/DDBJ databases">
        <authorList>
            <person name="Wallberg A."/>
        </authorList>
    </citation>
    <scope>NUCLEOTIDE SEQUENCE [LARGE SCALE GENOMIC DNA]</scope>
</reference>
<name>A0AAV2RRP1_MEGNR</name>
<keyword evidence="1" id="KW-0812">Transmembrane</keyword>
<evidence type="ECO:0000313" key="4">
    <source>
        <dbReference type="Proteomes" id="UP001497623"/>
    </source>
</evidence>
<keyword evidence="1" id="KW-1133">Transmembrane helix</keyword>
<dbReference type="Gene3D" id="3.30.420.10">
    <property type="entry name" value="Ribonuclease H-like superfamily/Ribonuclease H"/>
    <property type="match status" value="1"/>
</dbReference>
<evidence type="ECO:0000259" key="2">
    <source>
        <dbReference type="PROSITE" id="PS50994"/>
    </source>
</evidence>
<dbReference type="PROSITE" id="PS50994">
    <property type="entry name" value="INTEGRASE"/>
    <property type="match status" value="1"/>
</dbReference>
<keyword evidence="4" id="KW-1185">Reference proteome</keyword>
<proteinExistence type="predicted"/>
<accession>A0AAV2RRP1</accession>
<dbReference type="SUPFAM" id="SSF53098">
    <property type="entry name" value="Ribonuclease H-like"/>
    <property type="match status" value="1"/>
</dbReference>
<dbReference type="GO" id="GO:0015074">
    <property type="term" value="P:DNA integration"/>
    <property type="evidence" value="ECO:0007669"/>
    <property type="project" value="InterPro"/>
</dbReference>
<protein>
    <recommendedName>
        <fullName evidence="2">Integrase catalytic domain-containing protein</fullName>
    </recommendedName>
</protein>
<dbReference type="InterPro" id="IPR012337">
    <property type="entry name" value="RNaseH-like_sf"/>
</dbReference>